<dbReference type="PANTHER" id="PTHR11695:SF648">
    <property type="entry name" value="ZINC-BINDING OXIDOREDUCTASE"/>
    <property type="match status" value="1"/>
</dbReference>
<keyword evidence="6" id="KW-1185">Reference proteome</keyword>
<dbReference type="InterPro" id="IPR013154">
    <property type="entry name" value="ADH-like_N"/>
</dbReference>
<evidence type="ECO:0000256" key="1">
    <source>
        <dbReference type="ARBA" id="ARBA00004502"/>
    </source>
</evidence>
<comment type="similarity">
    <text evidence="3">Belongs to the YIM1 family.</text>
</comment>
<dbReference type="AlphaFoldDB" id="A0A1D2VIW4"/>
<sequence length="368" mass="41555">MSEIQLPSHNEKIVFKDHSILPYFTNEDFSHYLNEDATLKNDDFLLIQVHSVGLNPIDAMMYNVSTKLLTGCSNKGLGRDFSGTIVKTGKNVKDFQYGDNVCGTLVDMYSPIGSLSKYIYIDYNKIKKVLLKFDHEKLTYDQASSWPIVLTTAYDGIFRCKNLKLDSNSNVLVIGGGTSVGMLAIQICKKILNCQNIVTVCSSKSNELVNNFGATKTIDYTAVDDILNPILDLNLKFDLIFDCVGNNNLLLHLPTLLNDPLKTNATYVTIVGDNKYNYRDAAFFGLIKTMIICSLRQALCRTKLYGGYNYRLLFVDVSHEEFEKCLKWLEDKTLLLPIDSTYAWKKFPDAFERLISNKAKGKVIVEVD</sequence>
<dbReference type="GeneID" id="30966698"/>
<name>A0A1D2VIW4_9ASCO</name>
<evidence type="ECO:0000259" key="4">
    <source>
        <dbReference type="SMART" id="SM00829"/>
    </source>
</evidence>
<dbReference type="GO" id="GO:0005811">
    <property type="term" value="C:lipid droplet"/>
    <property type="evidence" value="ECO:0007669"/>
    <property type="project" value="UniProtKB-SubCell"/>
</dbReference>
<dbReference type="SMART" id="SM00829">
    <property type="entry name" value="PKS_ER"/>
    <property type="match status" value="1"/>
</dbReference>
<reference evidence="6" key="1">
    <citation type="submission" date="2016-05" db="EMBL/GenBank/DDBJ databases">
        <title>Comparative genomics of biotechnologically important yeasts.</title>
        <authorList>
            <consortium name="DOE Joint Genome Institute"/>
            <person name="Riley R."/>
            <person name="Haridas S."/>
            <person name="Wolfe K.H."/>
            <person name="Lopes M.R."/>
            <person name="Hittinger C.T."/>
            <person name="Goker M."/>
            <person name="Salamov A."/>
            <person name="Wisecaver J."/>
            <person name="Long T.M."/>
            <person name="Aerts A.L."/>
            <person name="Barry K."/>
            <person name="Choi C."/>
            <person name="Clum A."/>
            <person name="Coughlan A.Y."/>
            <person name="Deshpande S."/>
            <person name="Douglass A.P."/>
            <person name="Hanson S.J."/>
            <person name="Klenk H.-P."/>
            <person name="Labutti K."/>
            <person name="Lapidus A."/>
            <person name="Lindquist E."/>
            <person name="Lipzen A."/>
            <person name="Meier-Kolthoff J.P."/>
            <person name="Ohm R.A."/>
            <person name="Otillar R.P."/>
            <person name="Pangilinan J."/>
            <person name="Peng Y."/>
            <person name="Rokas A."/>
            <person name="Rosa C.A."/>
            <person name="Scheuner C."/>
            <person name="Sibirny A.A."/>
            <person name="Slot J.C."/>
            <person name="Stielow J.B."/>
            <person name="Sun H."/>
            <person name="Kurtzman C.P."/>
            <person name="Blackwell M."/>
            <person name="Grigoriev I.V."/>
            <person name="Jeffries T.W."/>
        </authorList>
    </citation>
    <scope>NUCLEOTIDE SEQUENCE [LARGE SCALE GENOMIC DNA]</scope>
    <source>
        <strain evidence="6">DSM 1968</strain>
    </source>
</reference>
<dbReference type="STRING" id="1344418.A0A1D2VIW4"/>
<comment type="subcellular location">
    <subcellularLocation>
        <location evidence="1">Lipid droplet</location>
    </subcellularLocation>
</comment>
<feature type="domain" description="Enoyl reductase (ER)" evidence="4">
    <location>
        <begin position="24"/>
        <end position="365"/>
    </location>
</feature>
<protein>
    <submittedName>
        <fullName evidence="5">NAD(P)-binding protein</fullName>
    </submittedName>
</protein>
<dbReference type="GO" id="GO:0016491">
    <property type="term" value="F:oxidoreductase activity"/>
    <property type="evidence" value="ECO:0007669"/>
    <property type="project" value="InterPro"/>
</dbReference>
<dbReference type="SUPFAM" id="SSF50129">
    <property type="entry name" value="GroES-like"/>
    <property type="match status" value="1"/>
</dbReference>
<dbReference type="InParanoid" id="A0A1D2VIW4"/>
<dbReference type="EMBL" id="KV454479">
    <property type="protein sequence ID" value="ODV61427.1"/>
    <property type="molecule type" value="Genomic_DNA"/>
</dbReference>
<organism evidence="5 6">
    <name type="scientific">Ascoidea rubescens DSM 1968</name>
    <dbReference type="NCBI Taxonomy" id="1344418"/>
    <lineage>
        <taxon>Eukaryota</taxon>
        <taxon>Fungi</taxon>
        <taxon>Dikarya</taxon>
        <taxon>Ascomycota</taxon>
        <taxon>Saccharomycotina</taxon>
        <taxon>Saccharomycetes</taxon>
        <taxon>Ascoideaceae</taxon>
        <taxon>Ascoidea</taxon>
    </lineage>
</organism>
<evidence type="ECO:0000313" key="6">
    <source>
        <dbReference type="Proteomes" id="UP000095038"/>
    </source>
</evidence>
<proteinExistence type="inferred from homology"/>
<dbReference type="InterPro" id="IPR020843">
    <property type="entry name" value="ER"/>
</dbReference>
<dbReference type="InterPro" id="IPR050700">
    <property type="entry name" value="YIM1/Zinc_Alcohol_DH_Fams"/>
</dbReference>
<dbReference type="PANTHER" id="PTHR11695">
    <property type="entry name" value="ALCOHOL DEHYDROGENASE RELATED"/>
    <property type="match status" value="1"/>
</dbReference>
<dbReference type="InterPro" id="IPR011032">
    <property type="entry name" value="GroES-like_sf"/>
</dbReference>
<keyword evidence="2" id="KW-0551">Lipid droplet</keyword>
<dbReference type="Pfam" id="PF08240">
    <property type="entry name" value="ADH_N"/>
    <property type="match status" value="1"/>
</dbReference>
<evidence type="ECO:0000313" key="5">
    <source>
        <dbReference type="EMBL" id="ODV61427.1"/>
    </source>
</evidence>
<dbReference type="Gene3D" id="3.90.180.10">
    <property type="entry name" value="Medium-chain alcohol dehydrogenases, catalytic domain"/>
    <property type="match status" value="1"/>
</dbReference>
<dbReference type="Pfam" id="PF13602">
    <property type="entry name" value="ADH_zinc_N_2"/>
    <property type="match status" value="1"/>
</dbReference>
<gene>
    <name evidence="5" type="ORF">ASCRUDRAFT_75445</name>
</gene>
<dbReference type="InterPro" id="IPR036291">
    <property type="entry name" value="NAD(P)-bd_dom_sf"/>
</dbReference>
<dbReference type="SUPFAM" id="SSF51735">
    <property type="entry name" value="NAD(P)-binding Rossmann-fold domains"/>
    <property type="match status" value="1"/>
</dbReference>
<dbReference type="RefSeq" id="XP_020047734.1">
    <property type="nucleotide sequence ID" value="XM_020193062.1"/>
</dbReference>
<evidence type="ECO:0000256" key="2">
    <source>
        <dbReference type="ARBA" id="ARBA00022677"/>
    </source>
</evidence>
<dbReference type="Proteomes" id="UP000095038">
    <property type="component" value="Unassembled WGS sequence"/>
</dbReference>
<dbReference type="OrthoDB" id="3509362at2759"/>
<evidence type="ECO:0000256" key="3">
    <source>
        <dbReference type="ARBA" id="ARBA00038249"/>
    </source>
</evidence>
<feature type="non-terminal residue" evidence="5">
    <location>
        <position position="368"/>
    </location>
</feature>
<accession>A0A1D2VIW4</accession>
<dbReference type="Gene3D" id="3.40.50.720">
    <property type="entry name" value="NAD(P)-binding Rossmann-like Domain"/>
    <property type="match status" value="1"/>
</dbReference>